<organism evidence="2 3">
    <name type="scientific">Candidatus Rhabdochlamydia oedothoracis</name>
    <dbReference type="NCBI Taxonomy" id="2720720"/>
    <lineage>
        <taxon>Bacteria</taxon>
        <taxon>Pseudomonadati</taxon>
        <taxon>Chlamydiota</taxon>
        <taxon>Chlamydiia</taxon>
        <taxon>Parachlamydiales</taxon>
        <taxon>Candidatus Rhabdochlamydiaceae</taxon>
        <taxon>Candidatus Rhabdochlamydia</taxon>
    </lineage>
</organism>
<accession>A0ABX8V193</accession>
<evidence type="ECO:0000313" key="3">
    <source>
        <dbReference type="Proteomes" id="UP000826014"/>
    </source>
</evidence>
<dbReference type="SUPFAM" id="SSF53850">
    <property type="entry name" value="Periplasmic binding protein-like II"/>
    <property type="match status" value="1"/>
</dbReference>
<feature type="domain" description="Solute-binding protein family 5" evidence="1">
    <location>
        <begin position="100"/>
        <end position="250"/>
    </location>
</feature>
<dbReference type="PANTHER" id="PTHR30290:SF83">
    <property type="entry name" value="ABC TRANSPORTER SUBSTRATE-BINDING PROTEIN"/>
    <property type="match status" value="1"/>
</dbReference>
<dbReference type="Proteomes" id="UP000826014">
    <property type="component" value="Chromosome"/>
</dbReference>
<reference evidence="2 3" key="1">
    <citation type="journal article" date="2022" name="bioRxiv">
        <title>Ecology and evolution of chlamydial symbionts of arthropods.</title>
        <authorList>
            <person name="Halter T."/>
            <person name="Koestlbacher S."/>
            <person name="Collingro A."/>
            <person name="Sixt B.S."/>
            <person name="Toenshoff E.R."/>
            <person name="Hendrickx F."/>
            <person name="Kostanjsek R."/>
            <person name="Horn M."/>
        </authorList>
    </citation>
    <scope>NUCLEOTIDE SEQUENCE [LARGE SCALE GENOMIC DNA]</scope>
    <source>
        <strain evidence="2">W744xW776</strain>
    </source>
</reference>
<dbReference type="PANTHER" id="PTHR30290">
    <property type="entry name" value="PERIPLASMIC BINDING COMPONENT OF ABC TRANSPORTER"/>
    <property type="match status" value="1"/>
</dbReference>
<dbReference type="Pfam" id="PF00496">
    <property type="entry name" value="SBP_bac_5"/>
    <property type="match status" value="1"/>
</dbReference>
<dbReference type="Gene3D" id="3.90.76.10">
    <property type="entry name" value="Dipeptide-binding Protein, Domain 1"/>
    <property type="match status" value="1"/>
</dbReference>
<evidence type="ECO:0000313" key="2">
    <source>
        <dbReference type="EMBL" id="QYF48631.1"/>
    </source>
</evidence>
<evidence type="ECO:0000259" key="1">
    <source>
        <dbReference type="Pfam" id="PF00496"/>
    </source>
</evidence>
<name>A0ABX8V193_9BACT</name>
<dbReference type="InterPro" id="IPR039424">
    <property type="entry name" value="SBP_5"/>
</dbReference>
<dbReference type="InterPro" id="IPR000914">
    <property type="entry name" value="SBP_5_dom"/>
</dbReference>
<dbReference type="EMBL" id="CP075587">
    <property type="protein sequence ID" value="QYF48631.1"/>
    <property type="molecule type" value="Genomic_DNA"/>
</dbReference>
<keyword evidence="3" id="KW-1185">Reference proteome</keyword>
<gene>
    <name evidence="2" type="ORF">RHABOEDO_000822</name>
</gene>
<protein>
    <submittedName>
        <fullName evidence="2">Oligopeptide-binding protein OppA</fullName>
    </submittedName>
</protein>
<proteinExistence type="predicted"/>
<dbReference type="Gene3D" id="3.40.190.10">
    <property type="entry name" value="Periplasmic binding protein-like II"/>
    <property type="match status" value="1"/>
</dbReference>
<sequence>MICKKLHGILTILSCIVKKPRWSFNRKTLIVIFAILCISALTSSALSQHGLSMLNLNMKTSPKTFDPRKAGDVYSSQMIFLLFEGLTKRYPDGSIKFAQAKSYTVSDDKLTYTFTLGDNYWSNGKPVTAYDFEQSWKDILDPKFPSMGDYLFAPIKNAESAKKGLVSLSEVGIKAVDEKTLVIELEHPTPYLLKLFTLPRFVPIHVELDRKNPNWAIQTGAQFVCNGPFLLESFKQNDQIVFTNNPYYRKRPFQP</sequence>